<protein>
    <submittedName>
        <fullName evidence="1">Uncharacterized protein</fullName>
    </submittedName>
</protein>
<dbReference type="AlphaFoldDB" id="A0A9D4IV36"/>
<accession>A0A9D4IV36</accession>
<keyword evidence="2" id="KW-1185">Reference proteome</keyword>
<reference evidence="1" key="1">
    <citation type="journal article" date="2019" name="bioRxiv">
        <title>The Genome of the Zebra Mussel, Dreissena polymorpha: A Resource for Invasive Species Research.</title>
        <authorList>
            <person name="McCartney M.A."/>
            <person name="Auch B."/>
            <person name="Kono T."/>
            <person name="Mallez S."/>
            <person name="Zhang Y."/>
            <person name="Obille A."/>
            <person name="Becker A."/>
            <person name="Abrahante J.E."/>
            <person name="Garbe J."/>
            <person name="Badalamenti J.P."/>
            <person name="Herman A."/>
            <person name="Mangelson H."/>
            <person name="Liachko I."/>
            <person name="Sullivan S."/>
            <person name="Sone E.D."/>
            <person name="Koren S."/>
            <person name="Silverstein K.A.T."/>
            <person name="Beckman K.B."/>
            <person name="Gohl D.M."/>
        </authorList>
    </citation>
    <scope>NUCLEOTIDE SEQUENCE</scope>
    <source>
        <strain evidence="1">Duluth1</strain>
        <tissue evidence="1">Whole animal</tissue>
    </source>
</reference>
<evidence type="ECO:0000313" key="2">
    <source>
        <dbReference type="Proteomes" id="UP000828390"/>
    </source>
</evidence>
<comment type="caution">
    <text evidence="1">The sequence shown here is derived from an EMBL/GenBank/DDBJ whole genome shotgun (WGS) entry which is preliminary data.</text>
</comment>
<gene>
    <name evidence="1" type="ORF">DPMN_167496</name>
</gene>
<reference evidence="1" key="2">
    <citation type="submission" date="2020-11" db="EMBL/GenBank/DDBJ databases">
        <authorList>
            <person name="McCartney M.A."/>
            <person name="Auch B."/>
            <person name="Kono T."/>
            <person name="Mallez S."/>
            <person name="Becker A."/>
            <person name="Gohl D.M."/>
            <person name="Silverstein K.A.T."/>
            <person name="Koren S."/>
            <person name="Bechman K.B."/>
            <person name="Herman A."/>
            <person name="Abrahante J.E."/>
            <person name="Garbe J."/>
        </authorList>
    </citation>
    <scope>NUCLEOTIDE SEQUENCE</scope>
    <source>
        <strain evidence="1">Duluth1</strain>
        <tissue evidence="1">Whole animal</tissue>
    </source>
</reference>
<dbReference type="EMBL" id="JAIWYP010000008">
    <property type="protein sequence ID" value="KAH3789321.1"/>
    <property type="molecule type" value="Genomic_DNA"/>
</dbReference>
<dbReference type="Proteomes" id="UP000828390">
    <property type="component" value="Unassembled WGS sequence"/>
</dbReference>
<evidence type="ECO:0000313" key="1">
    <source>
        <dbReference type="EMBL" id="KAH3789321.1"/>
    </source>
</evidence>
<name>A0A9D4IV36_DREPO</name>
<organism evidence="1 2">
    <name type="scientific">Dreissena polymorpha</name>
    <name type="common">Zebra mussel</name>
    <name type="synonym">Mytilus polymorpha</name>
    <dbReference type="NCBI Taxonomy" id="45954"/>
    <lineage>
        <taxon>Eukaryota</taxon>
        <taxon>Metazoa</taxon>
        <taxon>Spiralia</taxon>
        <taxon>Lophotrochozoa</taxon>
        <taxon>Mollusca</taxon>
        <taxon>Bivalvia</taxon>
        <taxon>Autobranchia</taxon>
        <taxon>Heteroconchia</taxon>
        <taxon>Euheterodonta</taxon>
        <taxon>Imparidentia</taxon>
        <taxon>Neoheterodontei</taxon>
        <taxon>Myida</taxon>
        <taxon>Dreissenoidea</taxon>
        <taxon>Dreissenidae</taxon>
        <taxon>Dreissena</taxon>
    </lineage>
</organism>
<proteinExistence type="predicted"/>
<sequence length="79" mass="9065">MHIQTACGISLKQRSKEQGHVVDTVDCNPYLSKVLNNGVVDNIFNEQRTNQSGKYAMIYIRLLKCLHLRRLCKLRFSGV</sequence>